<evidence type="ECO:0000256" key="1">
    <source>
        <dbReference type="ARBA" id="ARBA00004370"/>
    </source>
</evidence>
<evidence type="ECO:0000313" key="6">
    <source>
        <dbReference type="Proteomes" id="UP001152795"/>
    </source>
</evidence>
<dbReference type="OrthoDB" id="408954at2759"/>
<accession>A0A7D9L6L8</accession>
<evidence type="ECO:0000256" key="3">
    <source>
        <dbReference type="ARBA" id="ARBA00022989"/>
    </source>
</evidence>
<dbReference type="GO" id="GO:0005506">
    <property type="term" value="F:iron ion binding"/>
    <property type="evidence" value="ECO:0007669"/>
    <property type="project" value="InterPro"/>
</dbReference>
<reference evidence="5" key="1">
    <citation type="submission" date="2020-04" db="EMBL/GenBank/DDBJ databases">
        <authorList>
            <person name="Alioto T."/>
            <person name="Alioto T."/>
            <person name="Gomez Garrido J."/>
        </authorList>
    </citation>
    <scope>NUCLEOTIDE SEQUENCE</scope>
    <source>
        <strain evidence="5">A484AB</strain>
    </source>
</reference>
<proteinExistence type="predicted"/>
<dbReference type="EMBL" id="CACRXK020014153">
    <property type="protein sequence ID" value="CAB4026362.1"/>
    <property type="molecule type" value="Genomic_DNA"/>
</dbReference>
<keyword evidence="4" id="KW-0472">Membrane</keyword>
<dbReference type="InterPro" id="IPR006694">
    <property type="entry name" value="Fatty_acid_hydroxylase"/>
</dbReference>
<comment type="caution">
    <text evidence="5">The sequence shown here is derived from an EMBL/GenBank/DDBJ whole genome shotgun (WGS) entry which is preliminary data.</text>
</comment>
<dbReference type="Pfam" id="PF04116">
    <property type="entry name" value="FA_hydroxylase"/>
    <property type="match status" value="1"/>
</dbReference>
<dbReference type="AlphaFoldDB" id="A0A7D9L6L8"/>
<keyword evidence="6" id="KW-1185">Reference proteome</keyword>
<sequence>MSSASESCHPTPKHSPENEIPQRGSVIGAIKKAVFVIGTALILFGTIRNTITWYFELIWGSSKDFWQSKWQTIHDFVDGDEKVLSIIGTNLVGFLVYWIGSLFFCLVDLTGRPAWVLRYKIQDNKQVPVDRKKFIKAVLLVLFNQTITVPIFSVFYWLYKWRGCSFGRELPSFHWVLFEIGMFTLVEEFLFYYAHRLLHHPRIYKHIHKIHHEWTAPISITAVYAHPVEHIISNVFPVLMGPLVMGSHIATGWLWFAVAISTTLVSHCGYHLPLLPSPEAHDYHHQKFNQNFGVLGVLDWLHGTDAIFRQSRAYDRHVYFFNTTSMKEMYPDDPAKGCKKN</sequence>
<gene>
    <name evidence="5" type="ORF">PACLA_8A054979</name>
</gene>
<dbReference type="GO" id="GO:0016491">
    <property type="term" value="F:oxidoreductase activity"/>
    <property type="evidence" value="ECO:0007669"/>
    <property type="project" value="InterPro"/>
</dbReference>
<name>A0A7D9L6L8_PARCT</name>
<dbReference type="InterPro" id="IPR050307">
    <property type="entry name" value="Sterol_Desaturase_Related"/>
</dbReference>
<evidence type="ECO:0000256" key="2">
    <source>
        <dbReference type="ARBA" id="ARBA00022692"/>
    </source>
</evidence>
<keyword evidence="3" id="KW-1133">Transmembrane helix</keyword>
<protein>
    <submittedName>
        <fullName evidence="5">Fatty acid hydroxylase domain-containing 2-like</fullName>
    </submittedName>
</protein>
<dbReference type="Proteomes" id="UP001152795">
    <property type="component" value="Unassembled WGS sequence"/>
</dbReference>
<comment type="subcellular location">
    <subcellularLocation>
        <location evidence="1">Membrane</location>
    </subcellularLocation>
</comment>
<evidence type="ECO:0000313" key="5">
    <source>
        <dbReference type="EMBL" id="CAB4026362.1"/>
    </source>
</evidence>
<dbReference type="GO" id="GO:0016020">
    <property type="term" value="C:membrane"/>
    <property type="evidence" value="ECO:0007669"/>
    <property type="project" value="UniProtKB-SubCell"/>
</dbReference>
<evidence type="ECO:0000256" key="4">
    <source>
        <dbReference type="ARBA" id="ARBA00023136"/>
    </source>
</evidence>
<keyword evidence="2" id="KW-0812">Transmembrane</keyword>
<dbReference type="PANTHER" id="PTHR11863">
    <property type="entry name" value="STEROL DESATURASE"/>
    <property type="match status" value="1"/>
</dbReference>
<organism evidence="5 6">
    <name type="scientific">Paramuricea clavata</name>
    <name type="common">Red gorgonian</name>
    <name type="synonym">Violescent sea-whip</name>
    <dbReference type="NCBI Taxonomy" id="317549"/>
    <lineage>
        <taxon>Eukaryota</taxon>
        <taxon>Metazoa</taxon>
        <taxon>Cnidaria</taxon>
        <taxon>Anthozoa</taxon>
        <taxon>Octocorallia</taxon>
        <taxon>Malacalcyonacea</taxon>
        <taxon>Plexauridae</taxon>
        <taxon>Paramuricea</taxon>
    </lineage>
</organism>
<dbReference type="GO" id="GO:0008610">
    <property type="term" value="P:lipid biosynthetic process"/>
    <property type="evidence" value="ECO:0007669"/>
    <property type="project" value="InterPro"/>
</dbReference>